<comment type="caution">
    <text evidence="5">The sequence shown here is derived from an EMBL/GenBank/DDBJ whole genome shotgun (WGS) entry which is preliminary data.</text>
</comment>
<feature type="binding site" evidence="3">
    <location>
        <begin position="265"/>
        <end position="269"/>
    </location>
    <ligand>
        <name>FAD</name>
        <dbReference type="ChEBI" id="CHEBI:57692"/>
    </ligand>
</feature>
<keyword evidence="3" id="KW-0274">FAD</keyword>
<dbReference type="GO" id="GO:0033539">
    <property type="term" value="P:fatty acid beta-oxidation using acyl-CoA dehydrogenase"/>
    <property type="evidence" value="ECO:0007669"/>
    <property type="project" value="TreeGrafter"/>
</dbReference>
<dbReference type="Pfam" id="PF01012">
    <property type="entry name" value="ETF"/>
    <property type="match status" value="1"/>
</dbReference>
<sequence length="341" mass="37727">MNKNEYRDIYVFIEYHEHTIHDASLELLGEAVRLTENRKNLGYSVIAVILGEPSEETLHELGYRGADRIINLSHASLHTYSTEVYTTLLNELIRTDKPDIFLVPATVLGRDLAPRLAARCDTGLTADATRLEFDPEDESSALLYVTRPAFGGNLFGTIINETKRPQMTTIRPGVMDALPRDTSRPFTIDKREVHPEGIQDSVRILDVLHKDHMAMDIAKADIIISGGRGVGNNFHVLRECADMIGAEVAGSRAAVDEGRIDKEFQVGQTGKTVKPKVYIACGISGAVQHMAGMEKSDFIIAINKDPDAPIFSASNIGLVGDALEILPLLTQEIRSYRERPY</sequence>
<dbReference type="InterPro" id="IPR029035">
    <property type="entry name" value="DHS-like_NAD/FAD-binding_dom"/>
</dbReference>
<dbReference type="InterPro" id="IPR033947">
    <property type="entry name" value="ETF_alpha_N"/>
</dbReference>
<dbReference type="InterPro" id="IPR014731">
    <property type="entry name" value="ETF_asu_C"/>
</dbReference>
<dbReference type="SUPFAM" id="SSF52402">
    <property type="entry name" value="Adenine nucleotide alpha hydrolases-like"/>
    <property type="match status" value="1"/>
</dbReference>
<proteinExistence type="inferred from homology"/>
<dbReference type="Gene3D" id="3.40.50.1220">
    <property type="entry name" value="TPP-binding domain"/>
    <property type="match status" value="1"/>
</dbReference>
<evidence type="ECO:0000313" key="5">
    <source>
        <dbReference type="EMBL" id="MBO1265027.1"/>
    </source>
</evidence>
<accession>A0A939HBR3</accession>
<comment type="cofactor">
    <cofactor evidence="3">
        <name>FAD</name>
        <dbReference type="ChEBI" id="CHEBI:57692"/>
    </cofactor>
    <text evidence="3">Binds 1 FAD per dimer.</text>
</comment>
<feature type="binding site" evidence="3">
    <location>
        <begin position="251"/>
        <end position="252"/>
    </location>
    <ligand>
        <name>FAD</name>
        <dbReference type="ChEBI" id="CHEBI:57692"/>
    </ligand>
</feature>
<evidence type="ECO:0000256" key="2">
    <source>
        <dbReference type="ARBA" id="ARBA00022630"/>
    </source>
</evidence>
<gene>
    <name evidence="5" type="ORF">J3A84_08315</name>
</gene>
<evidence type="ECO:0000256" key="3">
    <source>
        <dbReference type="PIRSR" id="PIRSR000089-1"/>
    </source>
</evidence>
<name>A0A939HBR3_9CLOT</name>
<organism evidence="5 6">
    <name type="scientific">Proteiniclasticum aestuarii</name>
    <dbReference type="NCBI Taxonomy" id="2817862"/>
    <lineage>
        <taxon>Bacteria</taxon>
        <taxon>Bacillati</taxon>
        <taxon>Bacillota</taxon>
        <taxon>Clostridia</taxon>
        <taxon>Eubacteriales</taxon>
        <taxon>Clostridiaceae</taxon>
        <taxon>Proteiniclasticum</taxon>
    </lineage>
</organism>
<dbReference type="AlphaFoldDB" id="A0A939HBR3"/>
<dbReference type="RefSeq" id="WP_207599546.1">
    <property type="nucleotide sequence ID" value="NZ_JAFNJU010000005.1"/>
</dbReference>
<dbReference type="EMBL" id="JAFNJU010000005">
    <property type="protein sequence ID" value="MBO1265027.1"/>
    <property type="molecule type" value="Genomic_DNA"/>
</dbReference>
<protein>
    <submittedName>
        <fullName evidence="5">Electron transfer flavoprotein subunit alpha/FixB family protein</fullName>
    </submittedName>
</protein>
<dbReference type="PANTHER" id="PTHR43153">
    <property type="entry name" value="ELECTRON TRANSFER FLAVOPROTEIN ALPHA"/>
    <property type="match status" value="1"/>
</dbReference>
<keyword evidence="2" id="KW-0285">Flavoprotein</keyword>
<evidence type="ECO:0000256" key="1">
    <source>
        <dbReference type="ARBA" id="ARBA00005817"/>
    </source>
</evidence>
<reference evidence="5" key="1">
    <citation type="submission" date="2021-03" db="EMBL/GenBank/DDBJ databases">
        <title>Proteiniclasticum marinus sp. nov., isolated from tidal flat sediment.</title>
        <authorList>
            <person name="Namirimu T."/>
            <person name="Yang J.-A."/>
            <person name="Yang S.-H."/>
            <person name="Kim Y.-J."/>
            <person name="Kwon K.K."/>
        </authorList>
    </citation>
    <scope>NUCLEOTIDE SEQUENCE</scope>
    <source>
        <strain evidence="5">SCR006</strain>
    </source>
</reference>
<feature type="domain" description="Electron transfer flavoprotein alpha/beta-subunit N-terminal" evidence="4">
    <location>
        <begin position="9"/>
        <end position="200"/>
    </location>
</feature>
<evidence type="ECO:0000259" key="4">
    <source>
        <dbReference type="SMART" id="SM00893"/>
    </source>
</evidence>
<dbReference type="Gene3D" id="3.40.50.620">
    <property type="entry name" value="HUPs"/>
    <property type="match status" value="1"/>
</dbReference>
<dbReference type="PANTHER" id="PTHR43153:SF1">
    <property type="entry name" value="ELECTRON TRANSFER FLAVOPROTEIN SUBUNIT ALPHA, MITOCHONDRIAL"/>
    <property type="match status" value="1"/>
</dbReference>
<comment type="similarity">
    <text evidence="1">Belongs to the ETF alpha-subunit/FixB family.</text>
</comment>
<dbReference type="Proteomes" id="UP000664218">
    <property type="component" value="Unassembled WGS sequence"/>
</dbReference>
<dbReference type="InterPro" id="IPR001308">
    <property type="entry name" value="ETF_a/FixB"/>
</dbReference>
<keyword evidence="6" id="KW-1185">Reference proteome</keyword>
<dbReference type="SUPFAM" id="SSF52467">
    <property type="entry name" value="DHS-like NAD/FAD-binding domain"/>
    <property type="match status" value="1"/>
</dbReference>
<dbReference type="SMART" id="SM00893">
    <property type="entry name" value="ETF"/>
    <property type="match status" value="1"/>
</dbReference>
<dbReference type="InterPro" id="IPR014729">
    <property type="entry name" value="Rossmann-like_a/b/a_fold"/>
</dbReference>
<dbReference type="GO" id="GO:0050660">
    <property type="term" value="F:flavin adenine dinucleotide binding"/>
    <property type="evidence" value="ECO:0007669"/>
    <property type="project" value="InterPro"/>
</dbReference>
<feature type="binding site" evidence="3">
    <location>
        <position position="228"/>
    </location>
    <ligand>
        <name>FAD</name>
        <dbReference type="ChEBI" id="CHEBI:57692"/>
    </ligand>
</feature>
<evidence type="ECO:0000313" key="6">
    <source>
        <dbReference type="Proteomes" id="UP000664218"/>
    </source>
</evidence>
<dbReference type="CDD" id="cd01715">
    <property type="entry name" value="ETF_alpha"/>
    <property type="match status" value="1"/>
</dbReference>
<dbReference type="Pfam" id="PF00766">
    <property type="entry name" value="ETF_alpha"/>
    <property type="match status" value="1"/>
</dbReference>
<dbReference type="GO" id="GO:0009055">
    <property type="term" value="F:electron transfer activity"/>
    <property type="evidence" value="ECO:0007669"/>
    <property type="project" value="InterPro"/>
</dbReference>
<dbReference type="PIRSF" id="PIRSF000089">
    <property type="entry name" value="Electra_flavoP_a"/>
    <property type="match status" value="1"/>
</dbReference>
<feature type="binding site" evidence="3">
    <location>
        <position position="303"/>
    </location>
    <ligand>
        <name>FAD</name>
        <dbReference type="ChEBI" id="CHEBI:57692"/>
    </ligand>
</feature>
<dbReference type="InterPro" id="IPR014730">
    <property type="entry name" value="ETF_a/b_N"/>
</dbReference>
<feature type="binding site" evidence="3">
    <location>
        <begin position="282"/>
        <end position="289"/>
    </location>
    <ligand>
        <name>FAD</name>
        <dbReference type="ChEBI" id="CHEBI:57692"/>
    </ligand>
</feature>